<dbReference type="SUPFAM" id="SSF51735">
    <property type="entry name" value="NAD(P)-binding Rossmann-fold domains"/>
    <property type="match status" value="1"/>
</dbReference>
<keyword evidence="1" id="KW-0560">Oxidoreductase</keyword>
<comment type="caution">
    <text evidence="3">The sequence shown here is derived from an EMBL/GenBank/DDBJ whole genome shotgun (WGS) entry which is preliminary data.</text>
</comment>
<dbReference type="PRINTS" id="PR00080">
    <property type="entry name" value="SDRFAMILY"/>
</dbReference>
<evidence type="ECO:0000313" key="3">
    <source>
        <dbReference type="EMBL" id="GGU90455.1"/>
    </source>
</evidence>
<keyword evidence="4" id="KW-1185">Reference proteome</keyword>
<organism evidence="3 4">
    <name type="scientific">Streptomyces filipinensis</name>
    <dbReference type="NCBI Taxonomy" id="66887"/>
    <lineage>
        <taxon>Bacteria</taxon>
        <taxon>Bacillati</taxon>
        <taxon>Actinomycetota</taxon>
        <taxon>Actinomycetes</taxon>
        <taxon>Kitasatosporales</taxon>
        <taxon>Streptomycetaceae</taxon>
        <taxon>Streptomyces</taxon>
    </lineage>
</organism>
<name>A0A918I9B1_9ACTN</name>
<feature type="region of interest" description="Disordered" evidence="2">
    <location>
        <begin position="1"/>
        <end position="21"/>
    </location>
</feature>
<dbReference type="PANTHER" id="PTHR43975">
    <property type="entry name" value="ZGC:101858"/>
    <property type="match status" value="1"/>
</dbReference>
<dbReference type="FunFam" id="3.40.50.720:FF:000084">
    <property type="entry name" value="Short-chain dehydrogenase reductase"/>
    <property type="match status" value="1"/>
</dbReference>
<dbReference type="CDD" id="cd05233">
    <property type="entry name" value="SDR_c"/>
    <property type="match status" value="1"/>
</dbReference>
<protein>
    <submittedName>
        <fullName evidence="3">3-oxoacyl-[acyl-carrier-protein] reductase FabG</fullName>
    </submittedName>
</protein>
<dbReference type="Pfam" id="PF13561">
    <property type="entry name" value="adh_short_C2"/>
    <property type="match status" value="1"/>
</dbReference>
<accession>A0A918I9B1</accession>
<evidence type="ECO:0000256" key="2">
    <source>
        <dbReference type="SAM" id="MobiDB-lite"/>
    </source>
</evidence>
<evidence type="ECO:0000313" key="4">
    <source>
        <dbReference type="Proteomes" id="UP000618795"/>
    </source>
</evidence>
<gene>
    <name evidence="3" type="primary">fabG</name>
    <name evidence="3" type="ORF">GCM10010260_26160</name>
</gene>
<dbReference type="EMBL" id="BMTD01000004">
    <property type="protein sequence ID" value="GGU90455.1"/>
    <property type="molecule type" value="Genomic_DNA"/>
</dbReference>
<dbReference type="PRINTS" id="PR00081">
    <property type="entry name" value="GDHRDH"/>
</dbReference>
<dbReference type="Proteomes" id="UP000618795">
    <property type="component" value="Unassembled WGS sequence"/>
</dbReference>
<dbReference type="AlphaFoldDB" id="A0A918I9B1"/>
<reference evidence="3" key="2">
    <citation type="submission" date="2020-09" db="EMBL/GenBank/DDBJ databases">
        <authorList>
            <person name="Sun Q."/>
            <person name="Ohkuma M."/>
        </authorList>
    </citation>
    <scope>NUCLEOTIDE SEQUENCE</scope>
    <source>
        <strain evidence="3">JCM 4369</strain>
    </source>
</reference>
<sequence length="266" mass="27452">MTLTLASGSEDPGMSEDTLTQSPRIVVVTGAGTGIGRATARAFAAEGARVVAVGRRAAPLAETADGHPGITPLPADITAEDGPRTVVRATLERHGRLDVLVNNAAVVNTQSLRTYTRAAVEPQLGTNLLAPVLLTQAALGALEESRGVVVNVTTSVGQRAWPGNSLYAAGKAALEVLTRGWAVELAPHGIRVVAVAPGAIETPIADHSGYTAEQRAAIRRWQLDHTPLGRVGRPEEVAWAITRLASPQASFVTGVVLPVDGGAVVA</sequence>
<dbReference type="InterPro" id="IPR002347">
    <property type="entry name" value="SDR_fam"/>
</dbReference>
<dbReference type="PANTHER" id="PTHR43975:SF2">
    <property type="entry name" value="EG:BACR7A4.14 PROTEIN-RELATED"/>
    <property type="match status" value="1"/>
</dbReference>
<dbReference type="Gene3D" id="3.40.50.720">
    <property type="entry name" value="NAD(P)-binding Rossmann-like Domain"/>
    <property type="match status" value="1"/>
</dbReference>
<evidence type="ECO:0000256" key="1">
    <source>
        <dbReference type="ARBA" id="ARBA00023002"/>
    </source>
</evidence>
<dbReference type="InterPro" id="IPR036291">
    <property type="entry name" value="NAD(P)-bd_dom_sf"/>
</dbReference>
<proteinExistence type="predicted"/>
<dbReference type="GO" id="GO:0016491">
    <property type="term" value="F:oxidoreductase activity"/>
    <property type="evidence" value="ECO:0007669"/>
    <property type="project" value="UniProtKB-KW"/>
</dbReference>
<reference evidence="3" key="1">
    <citation type="journal article" date="2014" name="Int. J. Syst. Evol. Microbiol.">
        <title>Complete genome sequence of Corynebacterium casei LMG S-19264T (=DSM 44701T), isolated from a smear-ripened cheese.</title>
        <authorList>
            <consortium name="US DOE Joint Genome Institute (JGI-PGF)"/>
            <person name="Walter F."/>
            <person name="Albersmeier A."/>
            <person name="Kalinowski J."/>
            <person name="Ruckert C."/>
        </authorList>
    </citation>
    <scope>NUCLEOTIDE SEQUENCE</scope>
    <source>
        <strain evidence="3">JCM 4369</strain>
    </source>
</reference>